<proteinExistence type="predicted"/>
<name>A0A098BK06_9NOCA</name>
<dbReference type="AlphaFoldDB" id="A0A098BK06"/>
<dbReference type="InterPro" id="IPR004675">
    <property type="entry name" value="AhpD_core"/>
</dbReference>
<gene>
    <name evidence="3" type="ORF">RHRU231_450261</name>
</gene>
<keyword evidence="3" id="KW-0560">Oxidoreductase</keyword>
<dbReference type="OrthoDB" id="9808310at2"/>
<protein>
    <submittedName>
        <fullName evidence="3">Alkylhydroperoxidase like protein, AhpD family</fullName>
    </submittedName>
</protein>
<evidence type="ECO:0000259" key="2">
    <source>
        <dbReference type="Pfam" id="PF02627"/>
    </source>
</evidence>
<evidence type="ECO:0000313" key="3">
    <source>
        <dbReference type="EMBL" id="CDZ89094.1"/>
    </source>
</evidence>
<dbReference type="RefSeq" id="WP_040272184.1">
    <property type="nucleotide sequence ID" value="NZ_CP129899.1"/>
</dbReference>
<sequence length="208" mass="22601">MQFAKKHYSIREAYWIFYRGVRSMKHLIGARKRAELSPEFVERIMLAVTEVNGCGACSYAHTKIALGAGMSSAEIRNILAGVLDDVPDSEVAAVLFAQHYADTRGNPTAEAWDRLVDEYGKSAAEGILGAIRAIMVGNVHGIAWTALRGRLNGSPDPRSSVAYEVAMLLIVLAFLPMSVVHASISGVRGAPLVEFDRWAGDRVRGRAS</sequence>
<evidence type="ECO:0000313" key="4">
    <source>
        <dbReference type="Proteomes" id="UP000042997"/>
    </source>
</evidence>
<dbReference type="NCBIfam" id="TIGR00778">
    <property type="entry name" value="ahpD_dom"/>
    <property type="match status" value="1"/>
</dbReference>
<keyword evidence="1" id="KW-0812">Transmembrane</keyword>
<dbReference type="Gene3D" id="1.20.1290.10">
    <property type="entry name" value="AhpD-like"/>
    <property type="match status" value="1"/>
</dbReference>
<dbReference type="eggNOG" id="COG2128">
    <property type="taxonomic scope" value="Bacteria"/>
</dbReference>
<feature type="domain" description="Carboxymuconolactone decarboxylase-like" evidence="2">
    <location>
        <begin position="29"/>
        <end position="85"/>
    </location>
</feature>
<dbReference type="Pfam" id="PF02627">
    <property type="entry name" value="CMD"/>
    <property type="match status" value="1"/>
</dbReference>
<dbReference type="GO" id="GO:0051920">
    <property type="term" value="F:peroxiredoxin activity"/>
    <property type="evidence" value="ECO:0007669"/>
    <property type="project" value="InterPro"/>
</dbReference>
<feature type="transmembrane region" description="Helical" evidence="1">
    <location>
        <begin position="161"/>
        <end position="184"/>
    </location>
</feature>
<dbReference type="InterPro" id="IPR029032">
    <property type="entry name" value="AhpD-like"/>
</dbReference>
<dbReference type="SUPFAM" id="SSF69118">
    <property type="entry name" value="AhpD-like"/>
    <property type="match status" value="1"/>
</dbReference>
<keyword evidence="1" id="KW-0472">Membrane</keyword>
<accession>A0A098BK06</accession>
<reference evidence="3 4" key="1">
    <citation type="journal article" date="2014" name="Genome Announc.">
        <title>Draft Genome Sequence of Propane- and Butane-Oxidizing Actinobacterium Rhodococcus ruber IEGM 231.</title>
        <authorList>
            <person name="Ivshina I.B."/>
            <person name="Kuyukina M.S."/>
            <person name="Krivoruchko A.V."/>
            <person name="Barbe V."/>
            <person name="Fischer C."/>
        </authorList>
    </citation>
    <scope>NUCLEOTIDE SEQUENCE [LARGE SCALE GENOMIC DNA]</scope>
</reference>
<evidence type="ECO:0000256" key="1">
    <source>
        <dbReference type="SAM" id="Phobius"/>
    </source>
</evidence>
<keyword evidence="1" id="KW-1133">Transmembrane helix</keyword>
<organism evidence="3 4">
    <name type="scientific">Rhodococcus ruber</name>
    <dbReference type="NCBI Taxonomy" id="1830"/>
    <lineage>
        <taxon>Bacteria</taxon>
        <taxon>Bacillati</taxon>
        <taxon>Actinomycetota</taxon>
        <taxon>Actinomycetes</taxon>
        <taxon>Mycobacteriales</taxon>
        <taxon>Nocardiaceae</taxon>
        <taxon>Rhodococcus</taxon>
    </lineage>
</organism>
<dbReference type="EMBL" id="CCSD01000056">
    <property type="protein sequence ID" value="CDZ89094.1"/>
    <property type="molecule type" value="Genomic_DNA"/>
</dbReference>
<dbReference type="InterPro" id="IPR003779">
    <property type="entry name" value="CMD-like"/>
</dbReference>
<dbReference type="Proteomes" id="UP000042997">
    <property type="component" value="Unassembled WGS sequence"/>
</dbReference>
<keyword evidence="3" id="KW-0575">Peroxidase</keyword>